<dbReference type="EMBL" id="JAUJWU010000001">
    <property type="protein sequence ID" value="MDN7245168.1"/>
    <property type="molecule type" value="Genomic_DNA"/>
</dbReference>
<dbReference type="PANTHER" id="PTHR48083">
    <property type="entry name" value="MEDIUM-CHAIN SPECIFIC ACYL-COA DEHYDROGENASE, MITOCHONDRIAL-RELATED"/>
    <property type="match status" value="1"/>
</dbReference>
<accession>A0ABT8NBM4</accession>
<proteinExistence type="predicted"/>
<dbReference type="InterPro" id="IPR050741">
    <property type="entry name" value="Acyl-CoA_dehydrogenase"/>
</dbReference>
<evidence type="ECO:0000259" key="2">
    <source>
        <dbReference type="Pfam" id="PF08028"/>
    </source>
</evidence>
<keyword evidence="4" id="KW-1185">Reference proteome</keyword>
<reference evidence="3 4" key="1">
    <citation type="submission" date="2023-07" db="EMBL/GenBank/DDBJ databases">
        <title>Novel species in genus Planococcus.</title>
        <authorList>
            <person name="Ning S."/>
        </authorList>
    </citation>
    <scope>NUCLEOTIDE SEQUENCE [LARGE SCALE GENOMIC DNA]</scope>
    <source>
        <strain evidence="3 4">N017</strain>
    </source>
</reference>
<dbReference type="Pfam" id="PF08028">
    <property type="entry name" value="Acyl-CoA_dh_2"/>
    <property type="match status" value="1"/>
</dbReference>
<dbReference type="Gene3D" id="1.20.140.10">
    <property type="entry name" value="Butyryl-CoA Dehydrogenase, subunit A, domain 3"/>
    <property type="match status" value="1"/>
</dbReference>
<organism evidence="3 4">
    <name type="scientific">Planococcus shenhongbingii</name>
    <dbReference type="NCBI Taxonomy" id="3058398"/>
    <lineage>
        <taxon>Bacteria</taxon>
        <taxon>Bacillati</taxon>
        <taxon>Bacillota</taxon>
        <taxon>Bacilli</taxon>
        <taxon>Bacillales</taxon>
        <taxon>Caryophanaceae</taxon>
        <taxon>Planococcus</taxon>
    </lineage>
</organism>
<dbReference type="Gene3D" id="1.10.540.10">
    <property type="entry name" value="Acyl-CoA dehydrogenase/oxidase, N-terminal domain"/>
    <property type="match status" value="1"/>
</dbReference>
<dbReference type="SUPFAM" id="SSF56645">
    <property type="entry name" value="Acyl-CoA dehydrogenase NM domain-like"/>
    <property type="match status" value="1"/>
</dbReference>
<gene>
    <name evidence="3" type="ORF">QWY13_06605</name>
</gene>
<dbReference type="InterPro" id="IPR037069">
    <property type="entry name" value="AcylCoA_DH/ox_N_sf"/>
</dbReference>
<dbReference type="Proteomes" id="UP001172142">
    <property type="component" value="Unassembled WGS sequence"/>
</dbReference>
<sequence>MQTQIANKEIYSQLIKSAEYIGQLAEQEVLIAEQNCTISKNVVNAIIEAGINRLIIPKEYGYPQIDFPTFSDLIKKIGYYNLSAAWVTYFYALHNAWVALLPKHRMDEIYAHGGLLTDIFAPVGRLEETEGGVILNGKWNFVSGIKYSDWVAVGALRFTPDSDMPLHFLLALKVEDVEIVEDWDSLGLRGSGSHTIIVKDLFVPSDMLIDLSEVTVNRKPKNLEISEDYLYFNKPYFPAFFIGFPSMAVGAAERIVDEFVQRAKNRIRFDGTNEGQSPSSQRVAGELKMKLKAVQSLLHDYVEMLAEDAGQYDNAEYNMIRVHIIKECVEIAVRATSSIGASGLKRGSVLEVMTRDLITISTHITSLYEDGISNFGKFMFDVPNNSRG</sequence>
<evidence type="ECO:0000256" key="1">
    <source>
        <dbReference type="ARBA" id="ARBA00023002"/>
    </source>
</evidence>
<feature type="domain" description="Acyl-CoA dehydrogenase C-terminal" evidence="2">
    <location>
        <begin position="244"/>
        <end position="364"/>
    </location>
</feature>
<dbReference type="InterPro" id="IPR036250">
    <property type="entry name" value="AcylCo_DH-like_C"/>
</dbReference>
<comment type="caution">
    <text evidence="3">The sequence shown here is derived from an EMBL/GenBank/DDBJ whole genome shotgun (WGS) entry which is preliminary data.</text>
</comment>
<dbReference type="SUPFAM" id="SSF47203">
    <property type="entry name" value="Acyl-CoA dehydrogenase C-terminal domain-like"/>
    <property type="match status" value="1"/>
</dbReference>
<evidence type="ECO:0000313" key="3">
    <source>
        <dbReference type="EMBL" id="MDN7245168.1"/>
    </source>
</evidence>
<dbReference type="InterPro" id="IPR009100">
    <property type="entry name" value="AcylCoA_DH/oxidase_NM_dom_sf"/>
</dbReference>
<protein>
    <submittedName>
        <fullName evidence="3">Acyl-CoA dehydrogenase family protein</fullName>
    </submittedName>
</protein>
<evidence type="ECO:0000313" key="4">
    <source>
        <dbReference type="Proteomes" id="UP001172142"/>
    </source>
</evidence>
<dbReference type="InterPro" id="IPR046373">
    <property type="entry name" value="Acyl-CoA_Oxase/DH_mid-dom_sf"/>
</dbReference>
<name>A0ABT8NBM4_9BACL</name>
<keyword evidence="1" id="KW-0560">Oxidoreductase</keyword>
<dbReference type="PANTHER" id="PTHR48083:SF5">
    <property type="entry name" value="NRGC PROTEIN"/>
    <property type="match status" value="1"/>
</dbReference>
<dbReference type="RefSeq" id="WP_301855688.1">
    <property type="nucleotide sequence ID" value="NZ_JAUJWU010000001.1"/>
</dbReference>
<dbReference type="Gene3D" id="2.40.110.10">
    <property type="entry name" value="Butyryl-CoA Dehydrogenase, subunit A, domain 2"/>
    <property type="match status" value="1"/>
</dbReference>
<dbReference type="InterPro" id="IPR013107">
    <property type="entry name" value="Acyl-CoA_DH_C"/>
</dbReference>
<dbReference type="PIRSF" id="PIRSF016578">
    <property type="entry name" value="HsaA"/>
    <property type="match status" value="1"/>
</dbReference>